<feature type="compositionally biased region" description="Basic and acidic residues" evidence="2">
    <location>
        <begin position="16"/>
        <end position="33"/>
    </location>
</feature>
<keyword evidence="1" id="KW-0175">Coiled coil</keyword>
<organism evidence="3 4">
    <name type="scientific">Gigaspora margarita</name>
    <dbReference type="NCBI Taxonomy" id="4874"/>
    <lineage>
        <taxon>Eukaryota</taxon>
        <taxon>Fungi</taxon>
        <taxon>Fungi incertae sedis</taxon>
        <taxon>Mucoromycota</taxon>
        <taxon>Glomeromycotina</taxon>
        <taxon>Glomeromycetes</taxon>
        <taxon>Diversisporales</taxon>
        <taxon>Gigasporaceae</taxon>
        <taxon>Gigaspora</taxon>
    </lineage>
</organism>
<evidence type="ECO:0000256" key="2">
    <source>
        <dbReference type="SAM" id="MobiDB-lite"/>
    </source>
</evidence>
<dbReference type="Proteomes" id="UP000439903">
    <property type="component" value="Unassembled WGS sequence"/>
</dbReference>
<gene>
    <name evidence="3" type="ORF">F8M41_003969</name>
</gene>
<feature type="compositionally biased region" description="Basic and acidic residues" evidence="2">
    <location>
        <begin position="40"/>
        <end position="50"/>
    </location>
</feature>
<accession>A0A8H3XDG3</accession>
<protein>
    <submittedName>
        <fullName evidence="3">Leucine-rich repeat-containing protein</fullName>
    </submittedName>
</protein>
<feature type="coiled-coil region" evidence="1">
    <location>
        <begin position="412"/>
        <end position="481"/>
    </location>
</feature>
<evidence type="ECO:0000256" key="1">
    <source>
        <dbReference type="SAM" id="Coils"/>
    </source>
</evidence>
<feature type="coiled-coil region" evidence="1">
    <location>
        <begin position="249"/>
        <end position="276"/>
    </location>
</feature>
<proteinExistence type="predicted"/>
<feature type="coiled-coil region" evidence="1">
    <location>
        <begin position="319"/>
        <end position="378"/>
    </location>
</feature>
<feature type="coiled-coil region" evidence="1">
    <location>
        <begin position="73"/>
        <end position="202"/>
    </location>
</feature>
<sequence>MEPIVEETKIEKDINLENVSLDDRPSENNKDLVDTTTETKSNEESDKEHQSLVQKNTNPVNFCIKIEGPDDDNQFILAELEKIKEQRQHLKEECLGLKGEMKELESERDKLAGLLKLMKVEWEKEYKKLQVKYQEVENNKSFLESQVNELQHEKARDQMELIELKSHLSELQHEHVKTQNELHELRSSQEAETEKLQAVENQKAALSKIFQDQENGLQMMMKGMAAERESWQQREADLLERQLVIEETLKKKECENDVLRKELESVLADKRAIKQRLLDAGKEKLIADGKIRELESVKTRSVYELTKSKNDEEKFSSQIDASKKHIEQQKAQIVTLTKKLAESETEKRKIIQMLEKKIEATERTNDCLMNDLELMKQDKESRMRKKFHEKEKNIRKKYHGHSRDSSFDIDKIDLLEQRITELENSLKSSNIECDQLRETLSEVQSKYLHAVSDKDQLMLTKRELDKKVKSLDDQLQDVLAKNVELVTRMSSQ</sequence>
<dbReference type="EMBL" id="WTPW01001357">
    <property type="protein sequence ID" value="KAF0441100.1"/>
    <property type="molecule type" value="Genomic_DNA"/>
</dbReference>
<dbReference type="AlphaFoldDB" id="A0A8H3XDG3"/>
<dbReference type="OrthoDB" id="78101at2759"/>
<feature type="region of interest" description="Disordered" evidence="2">
    <location>
        <begin position="16"/>
        <end position="54"/>
    </location>
</feature>
<reference evidence="3 4" key="1">
    <citation type="journal article" date="2019" name="Environ. Microbiol.">
        <title>At the nexus of three kingdoms: the genome of the mycorrhizal fungus Gigaspora margarita provides insights into plant, endobacterial and fungal interactions.</title>
        <authorList>
            <person name="Venice F."/>
            <person name="Ghignone S."/>
            <person name="Salvioli di Fossalunga A."/>
            <person name="Amselem J."/>
            <person name="Novero M."/>
            <person name="Xianan X."/>
            <person name="Sedzielewska Toro K."/>
            <person name="Morin E."/>
            <person name="Lipzen A."/>
            <person name="Grigoriev I.V."/>
            <person name="Henrissat B."/>
            <person name="Martin F.M."/>
            <person name="Bonfante P."/>
        </authorList>
    </citation>
    <scope>NUCLEOTIDE SEQUENCE [LARGE SCALE GENOMIC DNA]</scope>
    <source>
        <strain evidence="3 4">BEG34</strain>
    </source>
</reference>
<keyword evidence="4" id="KW-1185">Reference proteome</keyword>
<comment type="caution">
    <text evidence="3">The sequence shown here is derived from an EMBL/GenBank/DDBJ whole genome shotgun (WGS) entry which is preliminary data.</text>
</comment>
<dbReference type="Gene3D" id="1.10.287.1490">
    <property type="match status" value="1"/>
</dbReference>
<name>A0A8H3XDG3_GIGMA</name>
<evidence type="ECO:0000313" key="4">
    <source>
        <dbReference type="Proteomes" id="UP000439903"/>
    </source>
</evidence>
<evidence type="ECO:0000313" key="3">
    <source>
        <dbReference type="EMBL" id="KAF0441100.1"/>
    </source>
</evidence>